<dbReference type="GO" id="GO:0000026">
    <property type="term" value="F:alpha-1,2-mannosyltransferase activity"/>
    <property type="evidence" value="ECO:0007669"/>
    <property type="project" value="TreeGrafter"/>
</dbReference>
<evidence type="ECO:0000313" key="4">
    <source>
        <dbReference type="EMBL" id="THZ77719.1"/>
    </source>
</evidence>
<dbReference type="InterPro" id="IPR029044">
    <property type="entry name" value="Nucleotide-diphossugar_trans"/>
</dbReference>
<evidence type="ECO:0000256" key="2">
    <source>
        <dbReference type="ARBA" id="ARBA00022676"/>
    </source>
</evidence>
<dbReference type="Proteomes" id="UP000309734">
    <property type="component" value="Unassembled WGS sequence"/>
</dbReference>
<dbReference type="GO" id="GO:0005794">
    <property type="term" value="C:Golgi apparatus"/>
    <property type="evidence" value="ECO:0007669"/>
    <property type="project" value="TreeGrafter"/>
</dbReference>
<dbReference type="PANTHER" id="PTHR31121">
    <property type="entry name" value="ALPHA-1,2 MANNOSYLTRANSFERASE KTR1"/>
    <property type="match status" value="1"/>
</dbReference>
<keyword evidence="2" id="KW-0328">Glycosyltransferase</keyword>
<dbReference type="Gene3D" id="3.90.550.10">
    <property type="entry name" value="Spore Coat Polysaccharide Biosynthesis Protein SpsA, Chain A"/>
    <property type="match status" value="1"/>
</dbReference>
<proteinExistence type="inferred from homology"/>
<name>A0A4S9XEH2_AURPU</name>
<accession>A0A4S9XEH2</accession>
<dbReference type="AlphaFoldDB" id="A0A4S9XEH2"/>
<reference evidence="4 5" key="1">
    <citation type="submission" date="2018-10" db="EMBL/GenBank/DDBJ databases">
        <title>Fifty Aureobasidium pullulans genomes reveal a recombining polyextremotolerant generalist.</title>
        <authorList>
            <person name="Gostincar C."/>
            <person name="Turk M."/>
            <person name="Zajc J."/>
            <person name="Gunde-Cimerman N."/>
        </authorList>
    </citation>
    <scope>NUCLEOTIDE SEQUENCE [LARGE SCALE GENOMIC DNA]</scope>
    <source>
        <strain evidence="4 5">EXF-3519</strain>
    </source>
</reference>
<dbReference type="GO" id="GO:0016020">
    <property type="term" value="C:membrane"/>
    <property type="evidence" value="ECO:0007669"/>
    <property type="project" value="InterPro"/>
</dbReference>
<gene>
    <name evidence="4" type="ORF">D6C85_01483</name>
</gene>
<dbReference type="GO" id="GO:0006487">
    <property type="term" value="P:protein N-linked glycosylation"/>
    <property type="evidence" value="ECO:0007669"/>
    <property type="project" value="TreeGrafter"/>
</dbReference>
<organism evidence="4 5">
    <name type="scientific">Aureobasidium pullulans</name>
    <name type="common">Black yeast</name>
    <name type="synonym">Pullularia pullulans</name>
    <dbReference type="NCBI Taxonomy" id="5580"/>
    <lineage>
        <taxon>Eukaryota</taxon>
        <taxon>Fungi</taxon>
        <taxon>Dikarya</taxon>
        <taxon>Ascomycota</taxon>
        <taxon>Pezizomycotina</taxon>
        <taxon>Dothideomycetes</taxon>
        <taxon>Dothideomycetidae</taxon>
        <taxon>Dothideales</taxon>
        <taxon>Saccotheciaceae</taxon>
        <taxon>Aureobasidium</taxon>
    </lineage>
</organism>
<evidence type="ECO:0000256" key="3">
    <source>
        <dbReference type="ARBA" id="ARBA00022679"/>
    </source>
</evidence>
<keyword evidence="3 4" id="KW-0808">Transferase</keyword>
<dbReference type="PANTHER" id="PTHR31121:SF2">
    <property type="entry name" value="MANNOSYLTRANSFERASE KTR5-RELATED"/>
    <property type="match status" value="1"/>
</dbReference>
<dbReference type="InterPro" id="IPR002685">
    <property type="entry name" value="Glyco_trans_15"/>
</dbReference>
<dbReference type="Pfam" id="PF01793">
    <property type="entry name" value="Glyco_transf_15"/>
    <property type="match status" value="1"/>
</dbReference>
<dbReference type="SUPFAM" id="SSF53448">
    <property type="entry name" value="Nucleotide-diphospho-sugar transferases"/>
    <property type="match status" value="1"/>
</dbReference>
<evidence type="ECO:0000256" key="1">
    <source>
        <dbReference type="ARBA" id="ARBA00007677"/>
    </source>
</evidence>
<evidence type="ECO:0000313" key="5">
    <source>
        <dbReference type="Proteomes" id="UP000309734"/>
    </source>
</evidence>
<comment type="caution">
    <text evidence="4">The sequence shown here is derived from an EMBL/GenBank/DDBJ whole genome shotgun (WGS) entry which is preliminary data.</text>
</comment>
<protein>
    <submittedName>
        <fullName evidence="4">Nucleotide-diphospho-sugar transferase</fullName>
    </submittedName>
</protein>
<dbReference type="GO" id="GO:0000032">
    <property type="term" value="P:cell wall mannoprotein biosynthetic process"/>
    <property type="evidence" value="ECO:0007669"/>
    <property type="project" value="TreeGrafter"/>
</dbReference>
<sequence>MHQHEAAVVLSERHLQEICPAIGIVFALEIWFHLSRLSTENFRIEVNKAPRPDCHTPQHLLHHNSTTSRQNATVLMLARNEDLEEAVDALKSFESQFNNRYHYPVVFLNNEPWNDAFIHKVSGVVSGQAIFDIISPDMWGFPDHLDQDVAKASIKEQGDKGIIHAGQESYHHMCRFYSMNFYDHPAMQPYKWYWRIEPGISFACPIIFDPFVYMSHNKKRYAYAIALQEVGSTVRSLYRAVSDYKDNLHISSSRYWTALVNPSWAPFPIRWLLRLAPYRDINGDEWNLCHFWNNFELADLDFLRQDDHRHMMEHLDKLGGFYSERWGDASVRSFAATLLLKPEEIHHFGDDICYCHGDFCSPGINLLGEKDSCPIVREVEKKEKKGVFNEMCLDRFRKANVI</sequence>
<comment type="similarity">
    <text evidence="1">Belongs to the glycosyltransferase 15 family.</text>
</comment>
<dbReference type="EMBL" id="QZBS01000022">
    <property type="protein sequence ID" value="THZ77719.1"/>
    <property type="molecule type" value="Genomic_DNA"/>
</dbReference>